<evidence type="ECO:0000313" key="4">
    <source>
        <dbReference type="EMBL" id="SMY06546.1"/>
    </source>
</evidence>
<dbReference type="GO" id="GO:0003700">
    <property type="term" value="F:DNA-binding transcription factor activity"/>
    <property type="evidence" value="ECO:0007669"/>
    <property type="project" value="TreeGrafter"/>
</dbReference>
<dbReference type="PRINTS" id="PR00455">
    <property type="entry name" value="HTHTETR"/>
</dbReference>
<dbReference type="AlphaFoldDB" id="A0A238LC75"/>
<evidence type="ECO:0000313" key="5">
    <source>
        <dbReference type="Proteomes" id="UP000201613"/>
    </source>
</evidence>
<organism evidence="4 5">
    <name type="scientific">Flavimaricola marinus</name>
    <dbReference type="NCBI Taxonomy" id="1819565"/>
    <lineage>
        <taxon>Bacteria</taxon>
        <taxon>Pseudomonadati</taxon>
        <taxon>Pseudomonadota</taxon>
        <taxon>Alphaproteobacteria</taxon>
        <taxon>Rhodobacterales</taxon>
        <taxon>Paracoccaceae</taxon>
        <taxon>Flavimaricola</taxon>
    </lineage>
</organism>
<dbReference type="GO" id="GO:0045892">
    <property type="term" value="P:negative regulation of DNA-templated transcription"/>
    <property type="evidence" value="ECO:0007669"/>
    <property type="project" value="InterPro"/>
</dbReference>
<dbReference type="Gene3D" id="1.10.10.60">
    <property type="entry name" value="Homeodomain-like"/>
    <property type="match status" value="1"/>
</dbReference>
<evidence type="ECO:0000259" key="3">
    <source>
        <dbReference type="PROSITE" id="PS50977"/>
    </source>
</evidence>
<keyword evidence="5" id="KW-1185">Reference proteome</keyword>
<evidence type="ECO:0000256" key="1">
    <source>
        <dbReference type="ARBA" id="ARBA00023125"/>
    </source>
</evidence>
<dbReference type="PROSITE" id="PS50977">
    <property type="entry name" value="HTH_TETR_2"/>
    <property type="match status" value="1"/>
</dbReference>
<dbReference type="InterPro" id="IPR050109">
    <property type="entry name" value="HTH-type_TetR-like_transc_reg"/>
</dbReference>
<feature type="DNA-binding region" description="H-T-H motif" evidence="2">
    <location>
        <begin position="33"/>
        <end position="52"/>
    </location>
</feature>
<proteinExistence type="predicted"/>
<dbReference type="Pfam" id="PF00440">
    <property type="entry name" value="TetR_N"/>
    <property type="match status" value="1"/>
</dbReference>
<dbReference type="InterPro" id="IPR001647">
    <property type="entry name" value="HTH_TetR"/>
</dbReference>
<sequence>MAPTRTRIQTRNRETILAAGLTVFSGQGFRGATLDEIARQAGLSKPNLLYYFPSKEAIYTELLEGLLDTWLDPLRALDPSGPALEELLAYVERKLSLSRDFPLESRLFANEILQGAPQIGKILSSDLKALVDEKAAVIKIWADDGQIAPVDPHHLIFSIWSLTQHYADFDVQVRAVLGKADPFPGAEAHLEQVFRRILTP</sequence>
<accession>A0A238LC75</accession>
<dbReference type="GO" id="GO:0000976">
    <property type="term" value="F:transcription cis-regulatory region binding"/>
    <property type="evidence" value="ECO:0007669"/>
    <property type="project" value="TreeGrafter"/>
</dbReference>
<dbReference type="PANTHER" id="PTHR30055">
    <property type="entry name" value="HTH-TYPE TRANSCRIPTIONAL REGULATOR RUTR"/>
    <property type="match status" value="1"/>
</dbReference>
<keyword evidence="1 2" id="KW-0238">DNA-binding</keyword>
<dbReference type="OrthoDB" id="2356263at2"/>
<gene>
    <name evidence="4" type="primary">rutR</name>
    <name evidence="4" type="ORF">LOM8899_00673</name>
</gene>
<name>A0A238LC75_9RHOB</name>
<dbReference type="EMBL" id="FXZK01000001">
    <property type="protein sequence ID" value="SMY06546.1"/>
    <property type="molecule type" value="Genomic_DNA"/>
</dbReference>
<feature type="domain" description="HTH tetR-type" evidence="3">
    <location>
        <begin position="10"/>
        <end position="70"/>
    </location>
</feature>
<dbReference type="InterPro" id="IPR013573">
    <property type="entry name" value="Tscrpt_reg_YcdC_C"/>
</dbReference>
<dbReference type="PANTHER" id="PTHR30055:SF196">
    <property type="entry name" value="HTH-TYPE TRANSCRIPTIONAL REGULATOR RUTR"/>
    <property type="match status" value="1"/>
</dbReference>
<dbReference type="RefSeq" id="WP_093990710.1">
    <property type="nucleotide sequence ID" value="NZ_FXZK01000001.1"/>
</dbReference>
<dbReference type="Pfam" id="PF08362">
    <property type="entry name" value="TetR_C_3"/>
    <property type="match status" value="1"/>
</dbReference>
<dbReference type="InterPro" id="IPR009057">
    <property type="entry name" value="Homeodomain-like_sf"/>
</dbReference>
<reference evidence="4 5" key="1">
    <citation type="submission" date="2017-05" db="EMBL/GenBank/DDBJ databases">
        <authorList>
            <person name="Song R."/>
            <person name="Chenine A.L."/>
            <person name="Ruprecht R.M."/>
        </authorList>
    </citation>
    <scope>NUCLEOTIDE SEQUENCE [LARGE SCALE GENOMIC DNA]</scope>
    <source>
        <strain evidence="4 5">CECT 8899</strain>
    </source>
</reference>
<dbReference type="InterPro" id="IPR036271">
    <property type="entry name" value="Tet_transcr_reg_TetR-rel_C_sf"/>
</dbReference>
<dbReference type="Gene3D" id="1.10.357.10">
    <property type="entry name" value="Tetracycline Repressor, domain 2"/>
    <property type="match status" value="1"/>
</dbReference>
<protein>
    <submittedName>
        <fullName evidence="4">HTH-type transcriptional regulator RutR</fullName>
    </submittedName>
</protein>
<dbReference type="SUPFAM" id="SSF46689">
    <property type="entry name" value="Homeodomain-like"/>
    <property type="match status" value="1"/>
</dbReference>
<dbReference type="SUPFAM" id="SSF48498">
    <property type="entry name" value="Tetracyclin repressor-like, C-terminal domain"/>
    <property type="match status" value="1"/>
</dbReference>
<evidence type="ECO:0000256" key="2">
    <source>
        <dbReference type="PROSITE-ProRule" id="PRU00335"/>
    </source>
</evidence>
<dbReference type="Proteomes" id="UP000201613">
    <property type="component" value="Unassembled WGS sequence"/>
</dbReference>